<proteinExistence type="inferred from homology"/>
<organism evidence="1">
    <name type="scientific">hydrothermal vent metagenome</name>
    <dbReference type="NCBI Taxonomy" id="652676"/>
    <lineage>
        <taxon>unclassified sequences</taxon>
        <taxon>metagenomes</taxon>
        <taxon>ecological metagenomes</taxon>
    </lineage>
</organism>
<dbReference type="PANTHER" id="PTHR33515:SF1">
    <property type="entry name" value="RIBOSOME-BINDING FACTOR A, CHLOROPLASTIC-RELATED"/>
    <property type="match status" value="1"/>
</dbReference>
<dbReference type="InterPro" id="IPR023799">
    <property type="entry name" value="RbfA_dom_sf"/>
</dbReference>
<dbReference type="NCBIfam" id="TIGR00082">
    <property type="entry name" value="rbfA"/>
    <property type="match status" value="1"/>
</dbReference>
<dbReference type="PROSITE" id="PS01319">
    <property type="entry name" value="RBFA"/>
    <property type="match status" value="1"/>
</dbReference>
<dbReference type="EMBL" id="UOGE01000083">
    <property type="protein sequence ID" value="VAX23233.1"/>
    <property type="molecule type" value="Genomic_DNA"/>
</dbReference>
<dbReference type="AlphaFoldDB" id="A0A3B1CES8"/>
<dbReference type="GO" id="GO:0043024">
    <property type="term" value="F:ribosomal small subunit binding"/>
    <property type="evidence" value="ECO:0007669"/>
    <property type="project" value="TreeGrafter"/>
</dbReference>
<dbReference type="PANTHER" id="PTHR33515">
    <property type="entry name" value="RIBOSOME-BINDING FACTOR A, CHLOROPLASTIC-RELATED"/>
    <property type="match status" value="1"/>
</dbReference>
<dbReference type="GO" id="GO:0005829">
    <property type="term" value="C:cytosol"/>
    <property type="evidence" value="ECO:0007669"/>
    <property type="project" value="TreeGrafter"/>
</dbReference>
<dbReference type="SUPFAM" id="SSF89919">
    <property type="entry name" value="Ribosome-binding factor A, RbfA"/>
    <property type="match status" value="1"/>
</dbReference>
<dbReference type="InterPro" id="IPR020053">
    <property type="entry name" value="Ribosome-bd_factorA_CS"/>
</dbReference>
<protein>
    <submittedName>
        <fullName evidence="1">Ribosome-binding factor A</fullName>
    </submittedName>
</protein>
<gene>
    <name evidence="1" type="ORF">MNBD_NITROSPINAE02-1959</name>
</gene>
<dbReference type="InterPro" id="IPR000238">
    <property type="entry name" value="RbfA"/>
</dbReference>
<name>A0A3B1CES8_9ZZZZ</name>
<reference evidence="1" key="1">
    <citation type="submission" date="2018-06" db="EMBL/GenBank/DDBJ databases">
        <authorList>
            <person name="Zhirakovskaya E."/>
        </authorList>
    </citation>
    <scope>NUCLEOTIDE SEQUENCE</scope>
</reference>
<dbReference type="HAMAP" id="MF_00003">
    <property type="entry name" value="RbfA"/>
    <property type="match status" value="1"/>
</dbReference>
<dbReference type="InterPro" id="IPR015946">
    <property type="entry name" value="KH_dom-like_a/b"/>
</dbReference>
<accession>A0A3B1CES8</accession>
<evidence type="ECO:0000313" key="1">
    <source>
        <dbReference type="EMBL" id="VAX23233.1"/>
    </source>
</evidence>
<dbReference type="GO" id="GO:0006364">
    <property type="term" value="P:rRNA processing"/>
    <property type="evidence" value="ECO:0007669"/>
    <property type="project" value="InterPro"/>
</dbReference>
<dbReference type="Gene3D" id="3.30.300.20">
    <property type="match status" value="1"/>
</dbReference>
<dbReference type="Pfam" id="PF02033">
    <property type="entry name" value="RBFA"/>
    <property type="match status" value="1"/>
</dbReference>
<sequence length="129" mass="14736">MKRFHRADRVSEEILKEISNIVQREMKDPGLGIVSVVQVELTRDLGHANVYISVLGSDKDKNRSFDALKRGSGFVRSLLGKRLGLRHVPEIVFHMDDSIERGIRIQKILKEVAPREEEPEDKPEDKPPV</sequence>